<feature type="region of interest" description="Disordered" evidence="5">
    <location>
        <begin position="409"/>
        <end position="431"/>
    </location>
</feature>
<dbReference type="InterPro" id="IPR005828">
    <property type="entry name" value="MFS_sugar_transport-like"/>
</dbReference>
<evidence type="ECO:0000256" key="3">
    <source>
        <dbReference type="ARBA" id="ARBA00022989"/>
    </source>
</evidence>
<evidence type="ECO:0000256" key="6">
    <source>
        <dbReference type="SAM" id="Phobius"/>
    </source>
</evidence>
<evidence type="ECO:0000256" key="1">
    <source>
        <dbReference type="ARBA" id="ARBA00004141"/>
    </source>
</evidence>
<dbReference type="PROSITE" id="PS50850">
    <property type="entry name" value="MFS"/>
    <property type="match status" value="1"/>
</dbReference>
<feature type="transmembrane region" description="Helical" evidence="6">
    <location>
        <begin position="50"/>
        <end position="73"/>
    </location>
</feature>
<feature type="transmembrane region" description="Helical" evidence="6">
    <location>
        <begin position="261"/>
        <end position="279"/>
    </location>
</feature>
<dbReference type="Pfam" id="PF00083">
    <property type="entry name" value="Sugar_tr"/>
    <property type="match status" value="2"/>
</dbReference>
<dbReference type="Gene3D" id="1.20.1250.20">
    <property type="entry name" value="MFS general substrate transporter like domains"/>
    <property type="match status" value="2"/>
</dbReference>
<dbReference type="PROSITE" id="PS00216">
    <property type="entry name" value="SUGAR_TRANSPORT_1"/>
    <property type="match status" value="1"/>
</dbReference>
<keyword evidence="4 6" id="KW-0472">Membrane</keyword>
<evidence type="ECO:0000256" key="2">
    <source>
        <dbReference type="ARBA" id="ARBA00022692"/>
    </source>
</evidence>
<evidence type="ECO:0000256" key="5">
    <source>
        <dbReference type="SAM" id="MobiDB-lite"/>
    </source>
</evidence>
<dbReference type="PANTHER" id="PTHR48021">
    <property type="match status" value="1"/>
</dbReference>
<feature type="transmembrane region" description="Helical" evidence="6">
    <location>
        <begin position="286"/>
        <end position="308"/>
    </location>
</feature>
<protein>
    <submittedName>
        <fullName evidence="8">Glucose import</fullName>
    </submittedName>
</protein>
<proteinExistence type="predicted"/>
<gene>
    <name evidence="8" type="ORF">M9Y10_000728</name>
</gene>
<dbReference type="PANTHER" id="PTHR48021:SF1">
    <property type="entry name" value="GH07001P-RELATED"/>
    <property type="match status" value="1"/>
</dbReference>
<feature type="compositionally biased region" description="Acidic residues" evidence="5">
    <location>
        <begin position="419"/>
        <end position="431"/>
    </location>
</feature>
<keyword evidence="3 6" id="KW-1133">Transmembrane helix</keyword>
<reference evidence="8 9" key="1">
    <citation type="submission" date="2024-04" db="EMBL/GenBank/DDBJ databases">
        <title>Tritrichomonas musculus Genome.</title>
        <authorList>
            <person name="Alves-Ferreira E."/>
            <person name="Grigg M."/>
            <person name="Lorenzi H."/>
            <person name="Galac M."/>
        </authorList>
    </citation>
    <scope>NUCLEOTIDE SEQUENCE [LARGE SCALE GENOMIC DNA]</scope>
    <source>
        <strain evidence="8 9">EAF2021</strain>
    </source>
</reference>
<dbReference type="InterPro" id="IPR020846">
    <property type="entry name" value="MFS_dom"/>
</dbReference>
<accession>A0ABR2L620</accession>
<dbReference type="PRINTS" id="PR00171">
    <property type="entry name" value="SUGRTRNSPORT"/>
</dbReference>
<feature type="transmembrane region" description="Helical" evidence="6">
    <location>
        <begin position="350"/>
        <end position="372"/>
    </location>
</feature>
<sequence length="431" mass="47942">MNNCLKQFCYALVIMLGTITYGTIMCYPSPTGKEIRSAHHLAEDSFKWSFYNAISSLFAISGHFITSLLLHLLSNSRKKVVFTGACLGTAIWLLNCLTKINIWAGIAIRALIGVIMGIFSSISSIYLIEIAPKGRKGTFACLGQIGFVIGLILFDFLGPSLSYMQLNYIGAAICALQASLIWLIEESPQVANINIIEKLQSNQPHKKFDYKLLCKKDNVIGIIFGVLMMLFQQFCGINAILTNLADLLSKSGLNIDGNYQAGISSCSQIISIFIGVFILDKIGRKITWIISCAMIVAFLLVFALCIKYDLSNSLPLICIFLYQLGFGLGVDLIPWFVIPEYFNDDARSPAMMIVVSSYWIFAFIIILLWPAMKKSMGLFGLLLFYMFIAVTAIVFGIFNISEPTQYENFGKDEQKKDGEEETSDEIDPEAL</sequence>
<dbReference type="EMBL" id="JAPFFF010000001">
    <property type="protein sequence ID" value="KAK8898441.1"/>
    <property type="molecule type" value="Genomic_DNA"/>
</dbReference>
<organism evidence="8 9">
    <name type="scientific">Tritrichomonas musculus</name>
    <dbReference type="NCBI Taxonomy" id="1915356"/>
    <lineage>
        <taxon>Eukaryota</taxon>
        <taxon>Metamonada</taxon>
        <taxon>Parabasalia</taxon>
        <taxon>Tritrichomonadida</taxon>
        <taxon>Tritrichomonadidae</taxon>
        <taxon>Tritrichomonas</taxon>
    </lineage>
</organism>
<name>A0ABR2L620_9EUKA</name>
<keyword evidence="9" id="KW-1185">Reference proteome</keyword>
<evidence type="ECO:0000313" key="8">
    <source>
        <dbReference type="EMBL" id="KAK8898441.1"/>
    </source>
</evidence>
<feature type="compositionally biased region" description="Basic and acidic residues" evidence="5">
    <location>
        <begin position="409"/>
        <end position="418"/>
    </location>
</feature>
<feature type="transmembrane region" description="Helical" evidence="6">
    <location>
        <begin position="7"/>
        <end position="30"/>
    </location>
</feature>
<dbReference type="PROSITE" id="PS00217">
    <property type="entry name" value="SUGAR_TRANSPORT_2"/>
    <property type="match status" value="1"/>
</dbReference>
<dbReference type="InterPro" id="IPR003663">
    <property type="entry name" value="Sugar/inositol_transpt"/>
</dbReference>
<dbReference type="InterPro" id="IPR036259">
    <property type="entry name" value="MFS_trans_sf"/>
</dbReference>
<feature type="transmembrane region" description="Helical" evidence="6">
    <location>
        <begin position="219"/>
        <end position="241"/>
    </location>
</feature>
<feature type="transmembrane region" description="Helical" evidence="6">
    <location>
        <begin position="139"/>
        <end position="157"/>
    </location>
</feature>
<dbReference type="InterPro" id="IPR005829">
    <property type="entry name" value="Sugar_transporter_CS"/>
</dbReference>
<dbReference type="Proteomes" id="UP001470230">
    <property type="component" value="Unassembled WGS sequence"/>
</dbReference>
<comment type="subcellular location">
    <subcellularLocation>
        <location evidence="1">Membrane</location>
        <topology evidence="1">Multi-pass membrane protein</topology>
    </subcellularLocation>
</comment>
<comment type="caution">
    <text evidence="8">The sequence shown here is derived from an EMBL/GenBank/DDBJ whole genome shotgun (WGS) entry which is preliminary data.</text>
</comment>
<evidence type="ECO:0000313" key="9">
    <source>
        <dbReference type="Proteomes" id="UP001470230"/>
    </source>
</evidence>
<feature type="transmembrane region" description="Helical" evidence="6">
    <location>
        <begin position="80"/>
        <end position="100"/>
    </location>
</feature>
<evidence type="ECO:0000259" key="7">
    <source>
        <dbReference type="PROSITE" id="PS50850"/>
    </source>
</evidence>
<dbReference type="InterPro" id="IPR050549">
    <property type="entry name" value="MFS_Trehalose_Transporter"/>
</dbReference>
<feature type="transmembrane region" description="Helical" evidence="6">
    <location>
        <begin position="378"/>
        <end position="398"/>
    </location>
</feature>
<feature type="transmembrane region" description="Helical" evidence="6">
    <location>
        <begin position="314"/>
        <end position="338"/>
    </location>
</feature>
<feature type="domain" description="Major facilitator superfamily (MFS) profile" evidence="7">
    <location>
        <begin position="10"/>
        <end position="404"/>
    </location>
</feature>
<evidence type="ECO:0000256" key="4">
    <source>
        <dbReference type="ARBA" id="ARBA00023136"/>
    </source>
</evidence>
<feature type="transmembrane region" description="Helical" evidence="6">
    <location>
        <begin position="106"/>
        <end position="127"/>
    </location>
</feature>
<dbReference type="SUPFAM" id="SSF103473">
    <property type="entry name" value="MFS general substrate transporter"/>
    <property type="match status" value="1"/>
</dbReference>
<feature type="transmembrane region" description="Helical" evidence="6">
    <location>
        <begin position="163"/>
        <end position="184"/>
    </location>
</feature>
<keyword evidence="2 6" id="KW-0812">Transmembrane</keyword>